<dbReference type="InterPro" id="IPR003501">
    <property type="entry name" value="PTS_EIIB_2/3"/>
</dbReference>
<keyword evidence="4" id="KW-0808">Transferase</keyword>
<feature type="domain" description="PTS EIIB type-2" evidence="7">
    <location>
        <begin position="7"/>
        <end position="103"/>
    </location>
</feature>
<keyword evidence="6" id="KW-0418">Kinase</keyword>
<proteinExistence type="predicted"/>
<dbReference type="Gene3D" id="3.40.50.2300">
    <property type="match status" value="1"/>
</dbReference>
<evidence type="ECO:0000256" key="5">
    <source>
        <dbReference type="ARBA" id="ARBA00022683"/>
    </source>
</evidence>
<accession>A0ABR9QS25</accession>
<comment type="caution">
    <text evidence="8">The sequence shown here is derived from an EMBL/GenBank/DDBJ whole genome shotgun (WGS) entry which is preliminary data.</text>
</comment>
<reference evidence="8 9" key="1">
    <citation type="submission" date="2020-10" db="EMBL/GenBank/DDBJ databases">
        <title>ChiBAC.</title>
        <authorList>
            <person name="Zenner C."/>
            <person name="Hitch T.C.A."/>
            <person name="Clavel T."/>
        </authorList>
    </citation>
    <scope>NUCLEOTIDE SEQUENCE [LARGE SCALE GENOMIC DNA]</scope>
    <source>
        <strain evidence="8 9">DSM 107455</strain>
    </source>
</reference>
<sequence length="108" mass="11411">MAEKKYIVGVTACQIGIAHTFMAAESLTKAIEAAGCEAKIETQGATGMENVITDEDLARADAAIIAADIKIKNPERFDPIPTLSCRTKEVMTVETAAGVVEEVLEAIS</sequence>
<dbReference type="InterPro" id="IPR013011">
    <property type="entry name" value="PTS_EIIB_2"/>
</dbReference>
<dbReference type="Proteomes" id="UP001194273">
    <property type="component" value="Unassembled WGS sequence"/>
</dbReference>
<evidence type="ECO:0000256" key="4">
    <source>
        <dbReference type="ARBA" id="ARBA00022679"/>
    </source>
</evidence>
<keyword evidence="3 8" id="KW-0762">Sugar transport</keyword>
<dbReference type="RefSeq" id="WP_193529295.1">
    <property type="nucleotide sequence ID" value="NZ_JADCJZ010000001.1"/>
</dbReference>
<protein>
    <submittedName>
        <fullName evidence="8">PTS sugar transporter subunit IIC</fullName>
    </submittedName>
</protein>
<dbReference type="InterPro" id="IPR003353">
    <property type="entry name" value="PTS_IIB_fruc"/>
</dbReference>
<keyword evidence="5" id="KW-0598">Phosphotransferase system</keyword>
<dbReference type="InterPro" id="IPR050864">
    <property type="entry name" value="Bacterial_PTS_Sugar_Transport"/>
</dbReference>
<evidence type="ECO:0000256" key="3">
    <source>
        <dbReference type="ARBA" id="ARBA00022597"/>
    </source>
</evidence>
<evidence type="ECO:0000256" key="2">
    <source>
        <dbReference type="ARBA" id="ARBA00022553"/>
    </source>
</evidence>
<dbReference type="SUPFAM" id="SSF52794">
    <property type="entry name" value="PTS system IIB component-like"/>
    <property type="match status" value="1"/>
</dbReference>
<evidence type="ECO:0000313" key="9">
    <source>
        <dbReference type="Proteomes" id="UP001194273"/>
    </source>
</evidence>
<evidence type="ECO:0000256" key="6">
    <source>
        <dbReference type="ARBA" id="ARBA00022777"/>
    </source>
</evidence>
<evidence type="ECO:0000259" key="7">
    <source>
        <dbReference type="PROSITE" id="PS51099"/>
    </source>
</evidence>
<dbReference type="PANTHER" id="PTHR30505:SF0">
    <property type="entry name" value="FRUCTOSE-LIKE PTS SYSTEM EIIBC COMPONENT-RELATED"/>
    <property type="match status" value="1"/>
</dbReference>
<dbReference type="PANTHER" id="PTHR30505">
    <property type="entry name" value="FRUCTOSE-LIKE PERMEASE"/>
    <property type="match status" value="1"/>
</dbReference>
<dbReference type="InterPro" id="IPR036095">
    <property type="entry name" value="PTS_EIIB-like_sf"/>
</dbReference>
<gene>
    <name evidence="8" type="ORF">INF26_03340</name>
</gene>
<dbReference type="EMBL" id="JADCJZ010000001">
    <property type="protein sequence ID" value="MBE5023887.1"/>
    <property type="molecule type" value="Genomic_DNA"/>
</dbReference>
<dbReference type="CDD" id="cd05569">
    <property type="entry name" value="PTS_IIB_fructose"/>
    <property type="match status" value="1"/>
</dbReference>
<name>A0ABR9QS25_9ACTN</name>
<dbReference type="Pfam" id="PF02302">
    <property type="entry name" value="PTS_IIB"/>
    <property type="match status" value="1"/>
</dbReference>
<keyword evidence="2" id="KW-0597">Phosphoprotein</keyword>
<organism evidence="8 9">
    <name type="scientific">Thermophilibacter gallinarum</name>
    <dbReference type="NCBI Taxonomy" id="2779357"/>
    <lineage>
        <taxon>Bacteria</taxon>
        <taxon>Bacillati</taxon>
        <taxon>Actinomycetota</taxon>
        <taxon>Coriobacteriia</taxon>
        <taxon>Coriobacteriales</taxon>
        <taxon>Atopobiaceae</taxon>
        <taxon>Thermophilibacter</taxon>
    </lineage>
</organism>
<keyword evidence="9" id="KW-1185">Reference proteome</keyword>
<keyword evidence="1" id="KW-0813">Transport</keyword>
<evidence type="ECO:0000313" key="8">
    <source>
        <dbReference type="EMBL" id="MBE5023887.1"/>
    </source>
</evidence>
<evidence type="ECO:0000256" key="1">
    <source>
        <dbReference type="ARBA" id="ARBA00022448"/>
    </source>
</evidence>
<dbReference type="PROSITE" id="PS51099">
    <property type="entry name" value="PTS_EIIB_TYPE_2"/>
    <property type="match status" value="1"/>
</dbReference>
<dbReference type="NCBIfam" id="TIGR00829">
    <property type="entry name" value="FRU"/>
    <property type="match status" value="1"/>
</dbReference>